<reference evidence="3" key="1">
    <citation type="journal article" date="2012" name="Nat. Biotechnol.">
        <title>Reference genome sequence of the model plant Setaria.</title>
        <authorList>
            <person name="Bennetzen J.L."/>
            <person name="Schmutz J."/>
            <person name="Wang H."/>
            <person name="Percifield R."/>
            <person name="Hawkins J."/>
            <person name="Pontaroli A.C."/>
            <person name="Estep M."/>
            <person name="Feng L."/>
            <person name="Vaughn J.N."/>
            <person name="Grimwood J."/>
            <person name="Jenkins J."/>
            <person name="Barry K."/>
            <person name="Lindquist E."/>
            <person name="Hellsten U."/>
            <person name="Deshpande S."/>
            <person name="Wang X."/>
            <person name="Wu X."/>
            <person name="Mitros T."/>
            <person name="Triplett J."/>
            <person name="Yang X."/>
            <person name="Ye C.Y."/>
            <person name="Mauro-Herrera M."/>
            <person name="Wang L."/>
            <person name="Li P."/>
            <person name="Sharma M."/>
            <person name="Sharma R."/>
            <person name="Ronald P.C."/>
            <person name="Panaud O."/>
            <person name="Kellogg E.A."/>
            <person name="Brutnell T.P."/>
            <person name="Doust A.N."/>
            <person name="Tuskan G.A."/>
            <person name="Rokhsar D."/>
            <person name="Devos K.M."/>
        </authorList>
    </citation>
    <scope>NUCLEOTIDE SEQUENCE [LARGE SCALE GENOMIC DNA]</scope>
    <source>
        <strain evidence="3">cv. Yugu1</strain>
    </source>
</reference>
<dbReference type="FunCoup" id="K3YLM1">
    <property type="interactions" value="7"/>
</dbReference>
<dbReference type="EMBL" id="AGNK02003714">
    <property type="status" value="NOT_ANNOTATED_CDS"/>
    <property type="molecule type" value="Genomic_DNA"/>
</dbReference>
<dbReference type="EnsemblPlants" id="KQL01380">
    <property type="protein sequence ID" value="KQL01380"/>
    <property type="gene ID" value="SETIT_015145mg"/>
</dbReference>
<dbReference type="PANTHER" id="PTHR33018:SF19">
    <property type="entry name" value="OS12G0558775 PROTEIN"/>
    <property type="match status" value="1"/>
</dbReference>
<reference evidence="2" key="2">
    <citation type="submission" date="2018-08" db="UniProtKB">
        <authorList>
            <consortium name="EnsemblPlants"/>
        </authorList>
    </citation>
    <scope>IDENTIFICATION</scope>
    <source>
        <strain evidence="2">Yugu1</strain>
    </source>
</reference>
<feature type="region of interest" description="Disordered" evidence="1">
    <location>
        <begin position="1"/>
        <end position="36"/>
    </location>
</feature>
<sequence>TSTLHEDEVVTSAPQPSATTASTSNPKRQRGKQSRNQIPKKGILVIELLGTKGEPILPEGIAARFRNICGAIIKNKLQTWITTSNWKDVPTTTKDVLWATLKEKFTFCESQEKFARNFAEGLLVRCFKNWRSTLNKEYVQKGKNAREDFGRIPQEMWEEIAGLPNLFEGLDEHSRNWVLVQISTITPDGKVKFKHPTIGKIYTRLEQLAEAEPTMQLAHTGFVASSSAGSIANVRYPVDDIKWIHHAGIQPEYDWVQVVMVLDESCEIDIPTNKGIKIFGDAMNQL</sequence>
<organism evidence="2 3">
    <name type="scientific">Setaria italica</name>
    <name type="common">Foxtail millet</name>
    <name type="synonym">Panicum italicum</name>
    <dbReference type="NCBI Taxonomy" id="4555"/>
    <lineage>
        <taxon>Eukaryota</taxon>
        <taxon>Viridiplantae</taxon>
        <taxon>Streptophyta</taxon>
        <taxon>Embryophyta</taxon>
        <taxon>Tracheophyta</taxon>
        <taxon>Spermatophyta</taxon>
        <taxon>Magnoliopsida</taxon>
        <taxon>Liliopsida</taxon>
        <taxon>Poales</taxon>
        <taxon>Poaceae</taxon>
        <taxon>PACMAD clade</taxon>
        <taxon>Panicoideae</taxon>
        <taxon>Panicodae</taxon>
        <taxon>Paniceae</taxon>
        <taxon>Cenchrinae</taxon>
        <taxon>Setaria</taxon>
    </lineage>
</organism>
<evidence type="ECO:0000256" key="1">
    <source>
        <dbReference type="SAM" id="MobiDB-lite"/>
    </source>
</evidence>
<dbReference type="Proteomes" id="UP000004995">
    <property type="component" value="Unassembled WGS sequence"/>
</dbReference>
<dbReference type="HOGENOM" id="CLU_975176_0_0_1"/>
<dbReference type="OMA" id="WIHHAGI"/>
<accession>K3YLM1</accession>
<protein>
    <submittedName>
        <fullName evidence="2">Uncharacterized protein</fullName>
    </submittedName>
</protein>
<evidence type="ECO:0000313" key="3">
    <source>
        <dbReference type="Proteomes" id="UP000004995"/>
    </source>
</evidence>
<dbReference type="InParanoid" id="K3YLM1"/>
<dbReference type="PANTHER" id="PTHR33018">
    <property type="entry name" value="OS10G0338966 PROTEIN-RELATED"/>
    <property type="match status" value="1"/>
</dbReference>
<keyword evidence="3" id="KW-1185">Reference proteome</keyword>
<proteinExistence type="predicted"/>
<dbReference type="Gramene" id="KQL01380">
    <property type="protein sequence ID" value="KQL01380"/>
    <property type="gene ID" value="SETIT_015145mg"/>
</dbReference>
<name>K3YLM1_SETIT</name>
<dbReference type="AlphaFoldDB" id="K3YLM1"/>
<evidence type="ECO:0000313" key="2">
    <source>
        <dbReference type="EnsemblPlants" id="KQL01380"/>
    </source>
</evidence>
<feature type="compositionally biased region" description="Polar residues" evidence="1">
    <location>
        <begin position="12"/>
        <end position="26"/>
    </location>
</feature>